<reference evidence="3" key="1">
    <citation type="journal article" date="2022" name="bioRxiv">
        <title>Thiovibrio frasassiensisgen. nov., sp. nov., an autotrophic, elemental sulfur disproportionating bacterium isolated from sulfidic karst sediment, and proposal of Thiovibrionaceae fam. nov.</title>
        <authorList>
            <person name="Aronson H."/>
            <person name="Thomas C."/>
            <person name="Bhattacharyya M."/>
            <person name="Eckstein S."/>
            <person name="Jensen S."/>
            <person name="Barco R."/>
            <person name="Macalady J."/>
            <person name="Amend J."/>
        </authorList>
    </citation>
    <scope>NUCLEOTIDE SEQUENCE</scope>
    <source>
        <strain evidence="3">RS19-109</strain>
    </source>
</reference>
<dbReference type="InterPro" id="IPR036291">
    <property type="entry name" value="NAD(P)-bd_dom_sf"/>
</dbReference>
<dbReference type="PANTHER" id="PTHR43377:SF1">
    <property type="entry name" value="BILIVERDIN REDUCTASE A"/>
    <property type="match status" value="1"/>
</dbReference>
<dbReference type="InterPro" id="IPR055170">
    <property type="entry name" value="GFO_IDH_MocA-like_dom"/>
</dbReference>
<dbReference type="Gene3D" id="3.40.50.720">
    <property type="entry name" value="NAD(P)-binding Rossmann-like Domain"/>
    <property type="match status" value="1"/>
</dbReference>
<evidence type="ECO:0000313" key="3">
    <source>
        <dbReference type="EMBL" id="MDG4476769.1"/>
    </source>
</evidence>
<dbReference type="Pfam" id="PF01408">
    <property type="entry name" value="GFO_IDH_MocA"/>
    <property type="match status" value="1"/>
</dbReference>
<accession>A0A9X4RMH1</accession>
<evidence type="ECO:0000259" key="1">
    <source>
        <dbReference type="Pfam" id="PF01408"/>
    </source>
</evidence>
<proteinExistence type="predicted"/>
<comment type="caution">
    <text evidence="3">The sequence shown here is derived from an EMBL/GenBank/DDBJ whole genome shotgun (WGS) entry which is preliminary data.</text>
</comment>
<keyword evidence="4" id="KW-1185">Reference proteome</keyword>
<protein>
    <submittedName>
        <fullName evidence="3">Gfo/Idh/MocA family oxidoreductase</fullName>
    </submittedName>
</protein>
<dbReference type="Proteomes" id="UP001154240">
    <property type="component" value="Unassembled WGS sequence"/>
</dbReference>
<dbReference type="SUPFAM" id="SSF55347">
    <property type="entry name" value="Glyceraldehyde-3-phosphate dehydrogenase-like, C-terminal domain"/>
    <property type="match status" value="1"/>
</dbReference>
<evidence type="ECO:0000313" key="4">
    <source>
        <dbReference type="Proteomes" id="UP001154240"/>
    </source>
</evidence>
<dbReference type="InterPro" id="IPR000683">
    <property type="entry name" value="Gfo/Idh/MocA-like_OxRdtase_N"/>
</dbReference>
<dbReference type="PANTHER" id="PTHR43377">
    <property type="entry name" value="BILIVERDIN REDUCTASE A"/>
    <property type="match status" value="1"/>
</dbReference>
<feature type="domain" description="Gfo/Idh/MocA-like oxidoreductase N-terminal" evidence="1">
    <location>
        <begin position="5"/>
        <end position="120"/>
    </location>
</feature>
<dbReference type="Pfam" id="PF22725">
    <property type="entry name" value="GFO_IDH_MocA_C3"/>
    <property type="match status" value="1"/>
</dbReference>
<organism evidence="3 4">
    <name type="scientific">Thiovibrio frasassiensis</name>
    <dbReference type="NCBI Taxonomy" id="2984131"/>
    <lineage>
        <taxon>Bacteria</taxon>
        <taxon>Pseudomonadati</taxon>
        <taxon>Thermodesulfobacteriota</taxon>
        <taxon>Desulfobulbia</taxon>
        <taxon>Desulfobulbales</taxon>
        <taxon>Thiovibrionaceae</taxon>
        <taxon>Thiovibrio</taxon>
    </lineage>
</organism>
<dbReference type="RefSeq" id="WP_307633734.1">
    <property type="nucleotide sequence ID" value="NZ_JAPHEH010000001.1"/>
</dbReference>
<dbReference type="AlphaFoldDB" id="A0A9X4RMH1"/>
<gene>
    <name evidence="3" type="ORF">OLX77_11450</name>
</gene>
<name>A0A9X4RMH1_9BACT</name>
<dbReference type="InterPro" id="IPR051450">
    <property type="entry name" value="Gfo/Idh/MocA_Oxidoreductases"/>
</dbReference>
<sequence length="322" mass="35904">MTQTRIGVIGVGYLGKFHAQKYMANPEVELVGVADANPASAAEVAQFCNTTAFADYQQLLDKVDAVSVVVPTSLHHEVARRCLLAGVDVMLEKPMTTTLAEADELIALADEKQRILQVGHIERYNPALLAMQKHLTQPLFIESHRIHVFKPRGLDVNVVLDLMIHDIDIILSLVKSPIASMHAVGMEVFTQTTDIANVRLIFENGCTANLTVSRVSRENIRRLRIFQPHSFLAVDFGKKEITVIKPKKELDANNMPQEEVISSCYLHQDALEMELTDFVKNVRNRTQPMVSGREGRLALAVAQEIMARITEHVAAHPQLFNV</sequence>
<dbReference type="SUPFAM" id="SSF51735">
    <property type="entry name" value="NAD(P)-binding Rossmann-fold domains"/>
    <property type="match status" value="1"/>
</dbReference>
<feature type="domain" description="GFO/IDH/MocA-like oxidoreductase" evidence="2">
    <location>
        <begin position="155"/>
        <end position="225"/>
    </location>
</feature>
<evidence type="ECO:0000259" key="2">
    <source>
        <dbReference type="Pfam" id="PF22725"/>
    </source>
</evidence>
<dbReference type="Gene3D" id="3.30.360.10">
    <property type="entry name" value="Dihydrodipicolinate Reductase, domain 2"/>
    <property type="match status" value="1"/>
</dbReference>
<reference evidence="3" key="2">
    <citation type="submission" date="2022-10" db="EMBL/GenBank/DDBJ databases">
        <authorList>
            <person name="Aronson H.S."/>
        </authorList>
    </citation>
    <scope>NUCLEOTIDE SEQUENCE</scope>
    <source>
        <strain evidence="3">RS19-109</strain>
    </source>
</reference>
<dbReference type="GO" id="GO:0000166">
    <property type="term" value="F:nucleotide binding"/>
    <property type="evidence" value="ECO:0007669"/>
    <property type="project" value="InterPro"/>
</dbReference>
<dbReference type="EMBL" id="JAPHEH010000001">
    <property type="protein sequence ID" value="MDG4476769.1"/>
    <property type="molecule type" value="Genomic_DNA"/>
</dbReference>